<gene>
    <name evidence="6" type="primary">LIPH</name>
    <name evidence="6" type="ORF">EVAR_61535_1</name>
</gene>
<dbReference type="EMBL" id="BGZK01001390">
    <property type="protein sequence ID" value="GBP78886.1"/>
    <property type="molecule type" value="Genomic_DNA"/>
</dbReference>
<dbReference type="SUPFAM" id="SSF53474">
    <property type="entry name" value="alpha/beta-Hydrolases"/>
    <property type="match status" value="1"/>
</dbReference>
<evidence type="ECO:0000256" key="3">
    <source>
        <dbReference type="ARBA" id="ARBA00022525"/>
    </source>
</evidence>
<dbReference type="Proteomes" id="UP000299102">
    <property type="component" value="Unassembled WGS sequence"/>
</dbReference>
<comment type="caution">
    <text evidence="6">The sequence shown here is derived from an EMBL/GenBank/DDBJ whole genome shotgun (WGS) entry which is preliminary data.</text>
</comment>
<evidence type="ECO:0000313" key="6">
    <source>
        <dbReference type="EMBL" id="GBP78886.1"/>
    </source>
</evidence>
<dbReference type="STRING" id="151549.A0A4C1YRK9"/>
<sequence>MTFGSILLKFEVLRHQVTTGADMLTRVLLLIYLIRAAISGNPYELVLKKVKCDCNRSTDVNVSEVKFYFYNFMTNENASCFLDEADEVILQNPNFNSEQCMHIFIPGFQNNINSTAPNEVRCALANYTCNSKKIMLGIIDHSAYLSGNLVEDLDYVDLYKKAVSYTASISVAIGKFVVSLLKVLGKDKVMVSGHSLGAQMAGLTGAHTINLGYPMRKIYAIDPAGPCFADCPSQHVKSGQADNVMAIHCNAGELGSNLNLTDCDAYSGNGVTQIGCAGANNVDLIGNGLASTCSHSKCVPIAMQTALDSSIWQAKECDSYTAYSNGACDSNSKMLVNYDLVSNNTQAVYFFQPYDNLTCTS</sequence>
<keyword evidence="7" id="KW-1185">Reference proteome</keyword>
<dbReference type="PANTHER" id="PTHR11610">
    <property type="entry name" value="LIPASE"/>
    <property type="match status" value="1"/>
</dbReference>
<dbReference type="OrthoDB" id="7433578at2759"/>
<dbReference type="InterPro" id="IPR000734">
    <property type="entry name" value="TAG_lipase"/>
</dbReference>
<comment type="similarity">
    <text evidence="2 4">Belongs to the AB hydrolase superfamily. Lipase family.</text>
</comment>
<organism evidence="6 7">
    <name type="scientific">Eumeta variegata</name>
    <name type="common">Bagworm moth</name>
    <name type="synonym">Eumeta japonica</name>
    <dbReference type="NCBI Taxonomy" id="151549"/>
    <lineage>
        <taxon>Eukaryota</taxon>
        <taxon>Metazoa</taxon>
        <taxon>Ecdysozoa</taxon>
        <taxon>Arthropoda</taxon>
        <taxon>Hexapoda</taxon>
        <taxon>Insecta</taxon>
        <taxon>Pterygota</taxon>
        <taxon>Neoptera</taxon>
        <taxon>Endopterygota</taxon>
        <taxon>Lepidoptera</taxon>
        <taxon>Glossata</taxon>
        <taxon>Ditrysia</taxon>
        <taxon>Tineoidea</taxon>
        <taxon>Psychidae</taxon>
        <taxon>Oiketicinae</taxon>
        <taxon>Eumeta</taxon>
    </lineage>
</organism>
<dbReference type="GO" id="GO:0016042">
    <property type="term" value="P:lipid catabolic process"/>
    <property type="evidence" value="ECO:0007669"/>
    <property type="project" value="TreeGrafter"/>
</dbReference>
<evidence type="ECO:0000256" key="4">
    <source>
        <dbReference type="RuleBase" id="RU004262"/>
    </source>
</evidence>
<dbReference type="Pfam" id="PF00151">
    <property type="entry name" value="Lipase"/>
    <property type="match status" value="1"/>
</dbReference>
<dbReference type="InterPro" id="IPR029058">
    <property type="entry name" value="AB_hydrolase_fold"/>
</dbReference>
<comment type="subcellular location">
    <subcellularLocation>
        <location evidence="1">Secreted</location>
    </subcellularLocation>
</comment>
<dbReference type="GO" id="GO:0005615">
    <property type="term" value="C:extracellular space"/>
    <property type="evidence" value="ECO:0007669"/>
    <property type="project" value="TreeGrafter"/>
</dbReference>
<protein>
    <submittedName>
        <fullName evidence="6">Lipase member H</fullName>
    </submittedName>
</protein>
<feature type="domain" description="Lipase" evidence="5">
    <location>
        <begin position="58"/>
        <end position="329"/>
    </location>
</feature>
<keyword evidence="3" id="KW-0964">Secreted</keyword>
<dbReference type="AlphaFoldDB" id="A0A4C1YRK9"/>
<accession>A0A4C1YRK9</accession>
<dbReference type="GO" id="GO:0017171">
    <property type="term" value="F:serine hydrolase activity"/>
    <property type="evidence" value="ECO:0007669"/>
    <property type="project" value="TreeGrafter"/>
</dbReference>
<evidence type="ECO:0000313" key="7">
    <source>
        <dbReference type="Proteomes" id="UP000299102"/>
    </source>
</evidence>
<reference evidence="6 7" key="1">
    <citation type="journal article" date="2019" name="Commun. Biol.">
        <title>The bagworm genome reveals a unique fibroin gene that provides high tensile strength.</title>
        <authorList>
            <person name="Kono N."/>
            <person name="Nakamura H."/>
            <person name="Ohtoshi R."/>
            <person name="Tomita M."/>
            <person name="Numata K."/>
            <person name="Arakawa K."/>
        </authorList>
    </citation>
    <scope>NUCLEOTIDE SEQUENCE [LARGE SCALE GENOMIC DNA]</scope>
</reference>
<proteinExistence type="inferred from homology"/>
<evidence type="ECO:0000259" key="5">
    <source>
        <dbReference type="Pfam" id="PF00151"/>
    </source>
</evidence>
<dbReference type="GO" id="GO:0016298">
    <property type="term" value="F:lipase activity"/>
    <property type="evidence" value="ECO:0007669"/>
    <property type="project" value="InterPro"/>
</dbReference>
<name>A0A4C1YRK9_EUMVA</name>
<dbReference type="InterPro" id="IPR013818">
    <property type="entry name" value="Lipase"/>
</dbReference>
<evidence type="ECO:0000256" key="1">
    <source>
        <dbReference type="ARBA" id="ARBA00004613"/>
    </source>
</evidence>
<dbReference type="Gene3D" id="3.40.50.1820">
    <property type="entry name" value="alpha/beta hydrolase"/>
    <property type="match status" value="1"/>
</dbReference>
<evidence type="ECO:0000256" key="2">
    <source>
        <dbReference type="ARBA" id="ARBA00010701"/>
    </source>
</evidence>
<dbReference type="PANTHER" id="PTHR11610:SF173">
    <property type="entry name" value="LIPASE DOMAIN-CONTAINING PROTEIN-RELATED"/>
    <property type="match status" value="1"/>
</dbReference>